<keyword evidence="2" id="KW-0479">Metal-binding</keyword>
<dbReference type="InterPro" id="IPR034015">
    <property type="entry name" value="M1_LTA4H"/>
</dbReference>
<name>A0A2W1NPE1_9FLAO</name>
<feature type="domain" description="Peptidase M1 membrane alanine aminopeptidase" evidence="3">
    <location>
        <begin position="310"/>
        <end position="516"/>
    </location>
</feature>
<dbReference type="GO" id="GO:0008237">
    <property type="term" value="F:metallopeptidase activity"/>
    <property type="evidence" value="ECO:0007669"/>
    <property type="project" value="InterPro"/>
</dbReference>
<keyword evidence="5" id="KW-1185">Reference proteome</keyword>
<feature type="active site" description="Proton acceptor" evidence="1">
    <location>
        <position position="361"/>
    </location>
</feature>
<comment type="caution">
    <text evidence="4">The sequence shown here is derived from an EMBL/GenBank/DDBJ whole genome shotgun (WGS) entry which is preliminary data.</text>
</comment>
<protein>
    <recommendedName>
        <fullName evidence="3">Peptidase M1 membrane alanine aminopeptidase domain-containing protein</fullName>
    </recommendedName>
</protein>
<feature type="binding site" evidence="2">
    <location>
        <position position="383"/>
    </location>
    <ligand>
        <name>Zn(2+)</name>
        <dbReference type="ChEBI" id="CHEBI:29105"/>
        <note>catalytic</note>
    </ligand>
</feature>
<keyword evidence="2" id="KW-0862">Zinc</keyword>
<proteinExistence type="predicted"/>
<dbReference type="Pfam" id="PF01433">
    <property type="entry name" value="Peptidase_M1"/>
    <property type="match status" value="1"/>
</dbReference>
<dbReference type="SUPFAM" id="SSF55486">
    <property type="entry name" value="Metalloproteases ('zincins'), catalytic domain"/>
    <property type="match status" value="1"/>
</dbReference>
<dbReference type="Gene3D" id="1.10.390.10">
    <property type="entry name" value="Neutral Protease Domain 2"/>
    <property type="match status" value="1"/>
</dbReference>
<evidence type="ECO:0000256" key="1">
    <source>
        <dbReference type="PIRSR" id="PIRSR634015-1"/>
    </source>
</evidence>
<dbReference type="GO" id="GO:0008270">
    <property type="term" value="F:zinc ion binding"/>
    <property type="evidence" value="ECO:0007669"/>
    <property type="project" value="InterPro"/>
</dbReference>
<dbReference type="EMBL" id="QKSB01000008">
    <property type="protein sequence ID" value="PZE16488.1"/>
    <property type="molecule type" value="Genomic_DNA"/>
</dbReference>
<evidence type="ECO:0000256" key="2">
    <source>
        <dbReference type="PIRSR" id="PIRSR634015-3"/>
    </source>
</evidence>
<comment type="cofactor">
    <cofactor evidence="2">
        <name>Zn(2+)</name>
        <dbReference type="ChEBI" id="CHEBI:29105"/>
    </cofactor>
    <text evidence="2">Binds 1 zinc ion per subunit.</text>
</comment>
<dbReference type="InterPro" id="IPR014782">
    <property type="entry name" value="Peptidase_M1_dom"/>
</dbReference>
<dbReference type="AlphaFoldDB" id="A0A2W1NPE1"/>
<evidence type="ECO:0000259" key="3">
    <source>
        <dbReference type="Pfam" id="PF01433"/>
    </source>
</evidence>
<accession>A0A2W1NPE1</accession>
<dbReference type="PANTHER" id="PTHR45726">
    <property type="entry name" value="LEUKOTRIENE A-4 HYDROLASE"/>
    <property type="match status" value="1"/>
</dbReference>
<dbReference type="InterPro" id="IPR027268">
    <property type="entry name" value="Peptidase_M4/M1_CTD_sf"/>
</dbReference>
<evidence type="ECO:0000313" key="5">
    <source>
        <dbReference type="Proteomes" id="UP000249248"/>
    </source>
</evidence>
<dbReference type="CDD" id="cd09604">
    <property type="entry name" value="M1_APN_like"/>
    <property type="match status" value="1"/>
</dbReference>
<feature type="binding site" evidence="2">
    <location>
        <position position="364"/>
    </location>
    <ligand>
        <name>Zn(2+)</name>
        <dbReference type="ChEBI" id="CHEBI:29105"/>
        <note>catalytic</note>
    </ligand>
</feature>
<reference evidence="4 5" key="1">
    <citation type="submission" date="2018-06" db="EMBL/GenBank/DDBJ databases">
        <title>The draft genome sequence of Crocinitomix sp. SM1701.</title>
        <authorList>
            <person name="Zhang X."/>
        </authorList>
    </citation>
    <scope>NUCLEOTIDE SEQUENCE [LARGE SCALE GENOMIC DNA]</scope>
    <source>
        <strain evidence="4 5">SM1701</strain>
    </source>
</reference>
<sequence length="981" mass="112335">MFKGFSQNYFQQDVNFKINIRLNDVNKTLSGFEEVEYTNNANETLDFLYFHIWPNAYKNNETALAKQLYRMKNMALQYANEKARGYMDSLDFKVNNEQIKWEYDPTHIDIVKLYLKTPLKPGETISISTPFKVKIPSGDISRLGYVGESFQITQWYPKPAVYDLEGWHQIPYLTQGEFYAEFGSFDVSITLPKNYVVGATGDLQTASELDFLNDLAARTTQKFETNGFGNPKNKIRNSPFPPSDSTYKTIRYTQNNVHDFGWFADKRFEVLKGEVTLPHSKRKVTTWAMFVPHHAKLWEDAISYINDGTFYYSKWNGDYQYNQVTAVDGTISAGGGMEYPNVTVIGDASSKEQLEVVIVHEVGHNWFYGMLGSNERVHPWMDEGMNTLNELRYIETKYPNNTQLSDMMGGFADKIHLEHLNHHDMSDLTYAATASGGMDQPIELASDDYSSMNYGGIVYSKTGLVFTYLKEYLGEEVFDSAMQEYFRRWVFKHPQPKDLKNALEEVSGKNLSWLFDDIIPTTKQIDYKISKVKQEDDKTIVTIKNAGQINGPIKVEAYTYGKLRASQWLEPGDKKRKITFDEKGIDAVKIDANKRIPEVNRKNNYWQQKGLFGKLEPFELEFLAGDNEPDKTKIWISPMGAYNIYDNIMVGVVLHNYSLPKNKFEYIVAPMYSFGRTNIAGYMSLRYSFVPAQNFKMISIGIRGKNFGFSEEDKSSNYIAISPYIDFIIGKPKKRSNLAQNLKIQGVYNLEDGQEYNIITGGFAKYELNYKQKLHQFKFKLRTDYIAEMKEDISVMNAYVNGFYKFNYWEKKHKHISIGLNFSQNIFYNGTTSDRFGLALSGQNGTQDVFYESYMFARNVTSGVGVQRRINNQGSFNSVSGLTTKNQLITANIYLEIPYIPLIGVFSDFGMIPAANGMETFAQAGLGIQFLDGDIGVFIPLYENAALLNSHGISVDNVWKKVRFTLNLTNITPNKVMSNLF</sequence>
<evidence type="ECO:0000313" key="4">
    <source>
        <dbReference type="EMBL" id="PZE16488.1"/>
    </source>
</evidence>
<feature type="active site" description="Proton donor" evidence="1">
    <location>
        <position position="459"/>
    </location>
</feature>
<dbReference type="Proteomes" id="UP000249248">
    <property type="component" value="Unassembled WGS sequence"/>
</dbReference>
<dbReference type="PANTHER" id="PTHR45726:SF3">
    <property type="entry name" value="LEUKOTRIENE A-4 HYDROLASE"/>
    <property type="match status" value="1"/>
</dbReference>
<gene>
    <name evidence="4" type="ORF">DNU06_13155</name>
</gene>
<organism evidence="4 5">
    <name type="scientific">Putridiphycobacter roseus</name>
    <dbReference type="NCBI Taxonomy" id="2219161"/>
    <lineage>
        <taxon>Bacteria</taxon>
        <taxon>Pseudomonadati</taxon>
        <taxon>Bacteroidota</taxon>
        <taxon>Flavobacteriia</taxon>
        <taxon>Flavobacteriales</taxon>
        <taxon>Crocinitomicaceae</taxon>
        <taxon>Putridiphycobacter</taxon>
    </lineage>
</organism>
<feature type="binding site" evidence="2">
    <location>
        <position position="360"/>
    </location>
    <ligand>
        <name>Zn(2+)</name>
        <dbReference type="ChEBI" id="CHEBI:29105"/>
        <note>catalytic</note>
    </ligand>
</feature>